<comment type="function">
    <text evidence="6">Part of the dynactin complex that activates the molecular motor dynein for ultra-processive transport along microtubules.</text>
</comment>
<evidence type="ECO:0000256" key="3">
    <source>
        <dbReference type="ARBA" id="ARBA00016573"/>
    </source>
</evidence>
<comment type="subcellular location">
    <subcellularLocation>
        <location evidence="1">Cytoplasm</location>
        <location evidence="1">Cytoskeleton</location>
    </subcellularLocation>
</comment>
<keyword evidence="4" id="KW-0963">Cytoplasm</keyword>
<dbReference type="InterPro" id="IPR011004">
    <property type="entry name" value="Trimer_LpxA-like_sf"/>
</dbReference>
<evidence type="ECO:0000313" key="7">
    <source>
        <dbReference type="EMBL" id="GBO03052.1"/>
    </source>
</evidence>
<dbReference type="Gene3D" id="2.160.10.10">
    <property type="entry name" value="Hexapeptide repeat proteins"/>
    <property type="match status" value="1"/>
</dbReference>
<dbReference type="GO" id="GO:0070840">
    <property type="term" value="F:dynein complex binding"/>
    <property type="evidence" value="ECO:0007669"/>
    <property type="project" value="TreeGrafter"/>
</dbReference>
<proteinExistence type="inferred from homology"/>
<evidence type="ECO:0000256" key="5">
    <source>
        <dbReference type="ARBA" id="ARBA00023212"/>
    </source>
</evidence>
<accession>A0A4Y2TS35</accession>
<evidence type="ECO:0000256" key="2">
    <source>
        <dbReference type="ARBA" id="ARBA00007719"/>
    </source>
</evidence>
<dbReference type="PANTHER" id="PTHR13072">
    <property type="entry name" value="DYNACTIN 6"/>
    <property type="match status" value="1"/>
</dbReference>
<comment type="similarity">
    <text evidence="2">Belongs to the dynactin subunits 5/6 family. Dynactin subunit 6 subfamily.</text>
</comment>
<dbReference type="PANTHER" id="PTHR13072:SF0">
    <property type="entry name" value="DYNACTIN SUBUNIT 6"/>
    <property type="match status" value="1"/>
</dbReference>
<keyword evidence="5" id="KW-0206">Cytoskeleton</keyword>
<evidence type="ECO:0000313" key="8">
    <source>
        <dbReference type="Proteomes" id="UP000499080"/>
    </source>
</evidence>
<dbReference type="AlphaFoldDB" id="A0A4Y2TS35"/>
<keyword evidence="8" id="KW-1185">Reference proteome</keyword>
<name>A0A4Y2TS35_ARAVE</name>
<dbReference type="OrthoDB" id="2355at2759"/>
<dbReference type="SUPFAM" id="SSF51161">
    <property type="entry name" value="Trimeric LpxA-like enzymes"/>
    <property type="match status" value="1"/>
</dbReference>
<comment type="caution">
    <text evidence="7">The sequence shown here is derived from an EMBL/GenBank/DDBJ whole genome shotgun (WGS) entry which is preliminary data.</text>
</comment>
<sequence length="88" mass="9869">MKIGDSNVLESKCTVGKYTQLTSGCVIGAKCELVCNELIPENTVIYGSTCERRLQAEKPGPQTLQLDFLTKILPNYHHLRKPTRFDSK</sequence>
<reference evidence="7 8" key="1">
    <citation type="journal article" date="2019" name="Sci. Rep.">
        <title>Orb-weaving spider Araneus ventricosus genome elucidates the spidroin gene catalogue.</title>
        <authorList>
            <person name="Kono N."/>
            <person name="Nakamura H."/>
            <person name="Ohtoshi R."/>
            <person name="Moran D.A.P."/>
            <person name="Shinohara A."/>
            <person name="Yoshida Y."/>
            <person name="Fujiwara M."/>
            <person name="Mori M."/>
            <person name="Tomita M."/>
            <person name="Arakawa K."/>
        </authorList>
    </citation>
    <scope>NUCLEOTIDE SEQUENCE [LARGE SCALE GENOMIC DNA]</scope>
</reference>
<dbReference type="InterPro" id="IPR027777">
    <property type="entry name" value="DCTN6"/>
</dbReference>
<evidence type="ECO:0000256" key="6">
    <source>
        <dbReference type="ARBA" id="ARBA00034687"/>
    </source>
</evidence>
<dbReference type="Proteomes" id="UP000499080">
    <property type="component" value="Unassembled WGS sequence"/>
</dbReference>
<evidence type="ECO:0000256" key="4">
    <source>
        <dbReference type="ARBA" id="ARBA00022490"/>
    </source>
</evidence>
<dbReference type="GO" id="GO:0005869">
    <property type="term" value="C:dynactin complex"/>
    <property type="evidence" value="ECO:0007669"/>
    <property type="project" value="InterPro"/>
</dbReference>
<gene>
    <name evidence="7" type="primary">dctn6</name>
    <name evidence="7" type="ORF">AVEN_128663_1</name>
</gene>
<dbReference type="EMBL" id="BGPR01030493">
    <property type="protein sequence ID" value="GBO03052.1"/>
    <property type="molecule type" value="Genomic_DNA"/>
</dbReference>
<organism evidence="7 8">
    <name type="scientific">Araneus ventricosus</name>
    <name type="common">Orbweaver spider</name>
    <name type="synonym">Epeira ventricosa</name>
    <dbReference type="NCBI Taxonomy" id="182803"/>
    <lineage>
        <taxon>Eukaryota</taxon>
        <taxon>Metazoa</taxon>
        <taxon>Ecdysozoa</taxon>
        <taxon>Arthropoda</taxon>
        <taxon>Chelicerata</taxon>
        <taxon>Arachnida</taxon>
        <taxon>Araneae</taxon>
        <taxon>Araneomorphae</taxon>
        <taxon>Entelegynae</taxon>
        <taxon>Araneoidea</taxon>
        <taxon>Araneidae</taxon>
        <taxon>Araneus</taxon>
    </lineage>
</organism>
<protein>
    <recommendedName>
        <fullName evidence="3">Dynactin subunit 6</fullName>
    </recommendedName>
</protein>
<dbReference type="GO" id="GO:0007052">
    <property type="term" value="P:mitotic spindle organization"/>
    <property type="evidence" value="ECO:0007669"/>
    <property type="project" value="TreeGrafter"/>
</dbReference>
<evidence type="ECO:0000256" key="1">
    <source>
        <dbReference type="ARBA" id="ARBA00004245"/>
    </source>
</evidence>